<proteinExistence type="predicted"/>
<gene>
    <name evidence="1" type="ORF">FC695_44995</name>
</gene>
<dbReference type="AlphaFoldDB" id="A0A9X8ZZ33"/>
<dbReference type="GO" id="GO:0016020">
    <property type="term" value="C:membrane"/>
    <property type="evidence" value="ECO:0007669"/>
    <property type="project" value="InterPro"/>
</dbReference>
<comment type="caution">
    <text evidence="1">The sequence shown here is derived from an EMBL/GenBank/DDBJ whole genome shotgun (WGS) entry which is preliminary data.</text>
</comment>
<feature type="non-terminal residue" evidence="1">
    <location>
        <position position="99"/>
    </location>
</feature>
<sequence length="99" mass="11292">LNAFLDSYGEKIGAKIVVFEASKELNTNFRGIRSQFSIIVPLEHIEQLNEQKAVQVENVGIIPAKIVSDVFIVIDGKKNNLQDRDFENVYNLTIHHSYF</sequence>
<dbReference type="Proteomes" id="UP000308444">
    <property type="component" value="Unassembled WGS sequence"/>
</dbReference>
<accession>A0A9X8ZZ33</accession>
<protein>
    <submittedName>
        <fullName evidence="1">Stage II sporulation protein SB</fullName>
    </submittedName>
</protein>
<dbReference type="EMBL" id="SZOH01005503">
    <property type="protein sequence ID" value="TKI79178.1"/>
    <property type="molecule type" value="Genomic_DNA"/>
</dbReference>
<evidence type="ECO:0000313" key="1">
    <source>
        <dbReference type="EMBL" id="TKI79178.1"/>
    </source>
</evidence>
<name>A0A9X8ZZ33_BACCE</name>
<dbReference type="InterPro" id="IPR025940">
    <property type="entry name" value="SpoIISA_toxin"/>
</dbReference>
<organism evidence="1 2">
    <name type="scientific">Bacillus cereus</name>
    <dbReference type="NCBI Taxonomy" id="1396"/>
    <lineage>
        <taxon>Bacteria</taxon>
        <taxon>Bacillati</taxon>
        <taxon>Bacillota</taxon>
        <taxon>Bacilli</taxon>
        <taxon>Bacillales</taxon>
        <taxon>Bacillaceae</taxon>
        <taxon>Bacillus</taxon>
        <taxon>Bacillus cereus group</taxon>
    </lineage>
</organism>
<evidence type="ECO:0000313" key="2">
    <source>
        <dbReference type="Proteomes" id="UP000308444"/>
    </source>
</evidence>
<reference evidence="1 2" key="1">
    <citation type="journal article" date="2019" name="Environ. Microbiol.">
        <title>An active ?-lactamase is a part of an orchestrated cell wall stress resistance network of Bacillus subtilis and related rhizosphere species.</title>
        <authorList>
            <person name="Bucher T."/>
            <person name="Keren-Paz A."/>
            <person name="Hausser J."/>
            <person name="Olender T."/>
            <person name="Cytryn E."/>
            <person name="Kolodkin-Gal I."/>
        </authorList>
    </citation>
    <scope>NUCLEOTIDE SEQUENCE [LARGE SCALE GENOMIC DNA]</scope>
    <source>
        <strain evidence="1 2">I32</strain>
    </source>
</reference>
<feature type="non-terminal residue" evidence="1">
    <location>
        <position position="1"/>
    </location>
</feature>
<dbReference type="Pfam" id="PF14171">
    <property type="entry name" value="SpoIISA_toxin"/>
    <property type="match status" value="1"/>
</dbReference>